<dbReference type="SUPFAM" id="SSF63491">
    <property type="entry name" value="BAG domain"/>
    <property type="match status" value="1"/>
</dbReference>
<dbReference type="Pfam" id="PF00240">
    <property type="entry name" value="ubiquitin"/>
    <property type="match status" value="1"/>
</dbReference>
<dbReference type="InterPro" id="IPR019956">
    <property type="entry name" value="Ubiquitin_dom"/>
</dbReference>
<dbReference type="CDD" id="cd17039">
    <property type="entry name" value="Ubl_ubiquitin_like"/>
    <property type="match status" value="1"/>
</dbReference>
<dbReference type="SMART" id="SM00213">
    <property type="entry name" value="UBQ"/>
    <property type="match status" value="1"/>
</dbReference>
<dbReference type="PROSITE" id="PS50053">
    <property type="entry name" value="UBIQUITIN_2"/>
    <property type="match status" value="1"/>
</dbReference>
<dbReference type="Gene3D" id="3.10.20.90">
    <property type="entry name" value="Phosphatidylinositol 3-kinase Catalytic Subunit, Chain A, domain 1"/>
    <property type="match status" value="1"/>
</dbReference>
<dbReference type="PRINTS" id="PR00348">
    <property type="entry name" value="UBIQUITIN"/>
</dbReference>
<accession>A0A7S4V6Q1</accession>
<dbReference type="SUPFAM" id="SSF54236">
    <property type="entry name" value="Ubiquitin-like"/>
    <property type="match status" value="1"/>
</dbReference>
<name>A0A7S4V6Q1_9STRA</name>
<sequence>MPFFQKRKNAAMDSLTLKVVGLNHTITISVRPTATVADLKAKIESQTLLPTQYQRLISRGKKLEDDTVVLGEGGAGIQTRTKIMLLHNEFYATDKKGIDAIAVLTDEIKVLEEKIAAESLEQKVVDELITRVCCKLDCVDTNGSERLRAMRKEAIRKAESLAQ</sequence>
<reference evidence="2" key="1">
    <citation type="submission" date="2021-01" db="EMBL/GenBank/DDBJ databases">
        <authorList>
            <person name="Corre E."/>
            <person name="Pelletier E."/>
            <person name="Niang G."/>
            <person name="Scheremetjew M."/>
            <person name="Finn R."/>
            <person name="Kale V."/>
            <person name="Holt S."/>
            <person name="Cochrane G."/>
            <person name="Meng A."/>
            <person name="Brown T."/>
            <person name="Cohen L."/>
        </authorList>
    </citation>
    <scope>NUCLEOTIDE SEQUENCE</scope>
    <source>
        <strain evidence="2">GSO104</strain>
    </source>
</reference>
<protein>
    <recommendedName>
        <fullName evidence="1">Ubiquitin-like domain-containing protein</fullName>
    </recommendedName>
</protein>
<dbReference type="InterPro" id="IPR036533">
    <property type="entry name" value="BAG_dom_sf"/>
</dbReference>
<dbReference type="InterPro" id="IPR000626">
    <property type="entry name" value="Ubiquitin-like_dom"/>
</dbReference>
<dbReference type="AlphaFoldDB" id="A0A7S4V6Q1"/>
<dbReference type="Pfam" id="PF02179">
    <property type="entry name" value="BAG"/>
    <property type="match status" value="1"/>
</dbReference>
<dbReference type="EMBL" id="HBNS01001202">
    <property type="protein sequence ID" value="CAE4579726.1"/>
    <property type="molecule type" value="Transcribed_RNA"/>
</dbReference>
<gene>
    <name evidence="2" type="ORF">DBRI00130_LOCUS957</name>
</gene>
<dbReference type="InterPro" id="IPR003103">
    <property type="entry name" value="BAG_domain"/>
</dbReference>
<evidence type="ECO:0000259" key="1">
    <source>
        <dbReference type="PROSITE" id="PS50053"/>
    </source>
</evidence>
<dbReference type="Gene3D" id="1.20.58.120">
    <property type="entry name" value="BAG domain"/>
    <property type="match status" value="1"/>
</dbReference>
<proteinExistence type="predicted"/>
<evidence type="ECO:0000313" key="2">
    <source>
        <dbReference type="EMBL" id="CAE4579726.1"/>
    </source>
</evidence>
<feature type="domain" description="Ubiquitin-like" evidence="1">
    <location>
        <begin position="13"/>
        <end position="86"/>
    </location>
</feature>
<organism evidence="2">
    <name type="scientific">Ditylum brightwellii</name>
    <dbReference type="NCBI Taxonomy" id="49249"/>
    <lineage>
        <taxon>Eukaryota</taxon>
        <taxon>Sar</taxon>
        <taxon>Stramenopiles</taxon>
        <taxon>Ochrophyta</taxon>
        <taxon>Bacillariophyta</taxon>
        <taxon>Mediophyceae</taxon>
        <taxon>Lithodesmiophycidae</taxon>
        <taxon>Lithodesmiales</taxon>
        <taxon>Lithodesmiaceae</taxon>
        <taxon>Ditylum</taxon>
    </lineage>
</organism>
<dbReference type="GO" id="GO:0051087">
    <property type="term" value="F:protein-folding chaperone binding"/>
    <property type="evidence" value="ECO:0007669"/>
    <property type="project" value="InterPro"/>
</dbReference>
<dbReference type="InterPro" id="IPR029071">
    <property type="entry name" value="Ubiquitin-like_domsf"/>
</dbReference>